<dbReference type="InterPro" id="IPR005618">
    <property type="entry name" value="OMPW"/>
</dbReference>
<dbReference type="OrthoDB" id="9807574at2"/>
<evidence type="ECO:0000313" key="2">
    <source>
        <dbReference type="EMBL" id="AOS43470.1"/>
    </source>
</evidence>
<dbReference type="STRING" id="1838286.Verru16b_00515"/>
<dbReference type="InterPro" id="IPR006315">
    <property type="entry name" value="OM_autotransptr_brl_dom"/>
</dbReference>
<protein>
    <submittedName>
        <fullName evidence="2">Outer membrane protein W</fullName>
    </submittedName>
</protein>
<dbReference type="NCBIfam" id="TIGR01414">
    <property type="entry name" value="autotrans_barl"/>
    <property type="match status" value="1"/>
</dbReference>
<keyword evidence="3" id="KW-1185">Reference proteome</keyword>
<keyword evidence="1" id="KW-0732">Signal</keyword>
<dbReference type="RefSeq" id="WP_069960819.1">
    <property type="nucleotide sequence ID" value="NZ_CP016094.1"/>
</dbReference>
<dbReference type="Proteomes" id="UP000095228">
    <property type="component" value="Chromosome"/>
</dbReference>
<dbReference type="AlphaFoldDB" id="A0A1D8ARG7"/>
<dbReference type="PANTHER" id="PTHR36920">
    <property type="match status" value="1"/>
</dbReference>
<dbReference type="PANTHER" id="PTHR36920:SF1">
    <property type="entry name" value="OUTER MEMBRANE PROTEIN W"/>
    <property type="match status" value="1"/>
</dbReference>
<reference evidence="2 3" key="1">
    <citation type="submission" date="2016-06" db="EMBL/GenBank/DDBJ databases">
        <title>Three novel species with peptidoglycan cell walls form the new genus Lacunisphaera gen. nov. in the family Opitutaceae of the verrucomicrobial subdivision 4.</title>
        <authorList>
            <person name="Rast P."/>
            <person name="Gloeckner I."/>
            <person name="Jogler M."/>
            <person name="Boedeker C."/>
            <person name="Jeske O."/>
            <person name="Wiegand S."/>
            <person name="Reinhardt R."/>
            <person name="Schumann P."/>
            <person name="Rohde M."/>
            <person name="Spring S."/>
            <person name="Gloeckner F.O."/>
            <person name="Jogler C."/>
        </authorList>
    </citation>
    <scope>NUCLEOTIDE SEQUENCE [LARGE SCALE GENOMIC DNA]</scope>
    <source>
        <strain evidence="2 3">IG16b</strain>
    </source>
</reference>
<evidence type="ECO:0000256" key="1">
    <source>
        <dbReference type="SAM" id="SignalP"/>
    </source>
</evidence>
<evidence type="ECO:0000313" key="3">
    <source>
        <dbReference type="Proteomes" id="UP000095228"/>
    </source>
</evidence>
<proteinExistence type="predicted"/>
<dbReference type="GO" id="GO:0055085">
    <property type="term" value="P:transmembrane transport"/>
    <property type="evidence" value="ECO:0007669"/>
    <property type="project" value="TreeGrafter"/>
</dbReference>
<gene>
    <name evidence="2" type="primary">ompW</name>
    <name evidence="2" type="ORF">Verru16b_00515</name>
</gene>
<dbReference type="KEGG" id="obg:Verru16b_00515"/>
<dbReference type="Pfam" id="PF03922">
    <property type="entry name" value="OmpW"/>
    <property type="match status" value="1"/>
</dbReference>
<name>A0A1D8ARG7_9BACT</name>
<accession>A0A1D8ARG7</accession>
<organism evidence="2 3">
    <name type="scientific">Lacunisphaera limnophila</name>
    <dbReference type="NCBI Taxonomy" id="1838286"/>
    <lineage>
        <taxon>Bacteria</taxon>
        <taxon>Pseudomonadati</taxon>
        <taxon>Verrucomicrobiota</taxon>
        <taxon>Opitutia</taxon>
        <taxon>Opitutales</taxon>
        <taxon>Opitutaceae</taxon>
        <taxon>Lacunisphaera</taxon>
    </lineage>
</organism>
<sequence>MNKTLRKVLPCLLLLVATTALPAASPWSVRLRATYLETVDKSDAFSALGIAFAPNAVSVSDKLIPEIDVAYAFTDTLSAELVLTIPQEHSVSLAGVGRLGSFKHLPPTLLFQYRALPGAAIRPYVAAGVNFTLIWDDRLVVAGVPLRLENNSTGLALQAGVDWKLDERWSFNLDLKRAYIRSGVYAGAARLTEARLDPWLYAAGVRYEF</sequence>
<feature type="chain" id="PRO_5009104973" evidence="1">
    <location>
        <begin position="23"/>
        <end position="209"/>
    </location>
</feature>
<dbReference type="InterPro" id="IPR011250">
    <property type="entry name" value="OMP/PagP_B-barrel"/>
</dbReference>
<feature type="signal peptide" evidence="1">
    <location>
        <begin position="1"/>
        <end position="22"/>
    </location>
</feature>
<dbReference type="GO" id="GO:0019867">
    <property type="term" value="C:outer membrane"/>
    <property type="evidence" value="ECO:0007669"/>
    <property type="project" value="InterPro"/>
</dbReference>
<dbReference type="SUPFAM" id="SSF56925">
    <property type="entry name" value="OMPA-like"/>
    <property type="match status" value="1"/>
</dbReference>
<dbReference type="EMBL" id="CP016094">
    <property type="protein sequence ID" value="AOS43470.1"/>
    <property type="molecule type" value="Genomic_DNA"/>
</dbReference>
<dbReference type="Gene3D" id="2.40.160.20">
    <property type="match status" value="1"/>
</dbReference>